<proteinExistence type="inferred from homology"/>
<reference evidence="7" key="1">
    <citation type="journal article" date="2020" name="Genome Biol. Evol.">
        <title>Comparative plastid genomics of Cryptomonas species reveals fine-scale genomic responses to loss of photosynthesis.</title>
        <authorList>
            <person name="Tanifuji G."/>
            <person name="Kamikawa R."/>
            <person name="Moore C.E."/>
            <person name="Mills T."/>
            <person name="Onodera N.T."/>
            <person name="Kashiyama Y."/>
            <person name="Archibald J.M."/>
            <person name="Inagaki Y."/>
            <person name="Hashimoto T."/>
        </authorList>
    </citation>
    <scope>NUCLEOTIDE SEQUENCE</scope>
    <source>
        <strain evidence="7">CCAP979/52</strain>
    </source>
</reference>
<evidence type="ECO:0000256" key="4">
    <source>
        <dbReference type="ARBA" id="ARBA00022989"/>
    </source>
</evidence>
<dbReference type="GO" id="GO:0065002">
    <property type="term" value="P:intracellular protein transmembrane transport"/>
    <property type="evidence" value="ECO:0007669"/>
    <property type="project" value="TreeGrafter"/>
</dbReference>
<feature type="transmembrane region" description="Helical" evidence="6">
    <location>
        <begin position="202"/>
        <end position="221"/>
    </location>
</feature>
<dbReference type="GO" id="GO:0043953">
    <property type="term" value="P:protein transport by the Tat complex"/>
    <property type="evidence" value="ECO:0007669"/>
    <property type="project" value="TreeGrafter"/>
</dbReference>
<dbReference type="NCBIfam" id="TIGR00945">
    <property type="entry name" value="tatC"/>
    <property type="match status" value="1"/>
</dbReference>
<keyword evidence="7" id="KW-0934">Plastid</keyword>
<feature type="transmembrane region" description="Helical" evidence="6">
    <location>
        <begin position="77"/>
        <end position="105"/>
    </location>
</feature>
<dbReference type="PANTHER" id="PTHR30371:SF0">
    <property type="entry name" value="SEC-INDEPENDENT PROTEIN TRANSLOCASE PROTEIN TATC, CHLOROPLASTIC-RELATED"/>
    <property type="match status" value="1"/>
</dbReference>
<accession>A0A679C9V1</accession>
<evidence type="ECO:0000313" key="7">
    <source>
        <dbReference type="EMBL" id="BBK20306.1"/>
    </source>
</evidence>
<dbReference type="InterPro" id="IPR002033">
    <property type="entry name" value="TatC"/>
</dbReference>
<evidence type="ECO:0000256" key="3">
    <source>
        <dbReference type="ARBA" id="ARBA00022692"/>
    </source>
</evidence>
<name>A0A679C9V1_9CRYP</name>
<protein>
    <submittedName>
        <fullName evidence="7">Sec-independent protein translocase component TatC</fullName>
    </submittedName>
</protein>
<dbReference type="Pfam" id="PF00902">
    <property type="entry name" value="TatC"/>
    <property type="match status" value="1"/>
</dbReference>
<keyword evidence="4 6" id="KW-1133">Transmembrane helix</keyword>
<dbReference type="GO" id="GO:0033281">
    <property type="term" value="C:TAT protein transport complex"/>
    <property type="evidence" value="ECO:0007669"/>
    <property type="project" value="TreeGrafter"/>
</dbReference>
<dbReference type="AlphaFoldDB" id="A0A679C9V1"/>
<feature type="transmembrane region" description="Helical" evidence="6">
    <location>
        <begin position="227"/>
        <end position="247"/>
    </location>
</feature>
<feature type="transmembrane region" description="Helical" evidence="6">
    <location>
        <begin position="164"/>
        <end position="190"/>
    </location>
</feature>
<dbReference type="PROSITE" id="PS01218">
    <property type="entry name" value="TATC"/>
    <property type="match status" value="1"/>
</dbReference>
<organism evidence="7">
    <name type="scientific">Cryptomonas curvata</name>
    <dbReference type="NCBI Taxonomy" id="233186"/>
    <lineage>
        <taxon>Eukaryota</taxon>
        <taxon>Cryptophyceae</taxon>
        <taxon>Cryptomonadales</taxon>
        <taxon>Cryptomonadaceae</taxon>
        <taxon>Cryptomonas</taxon>
    </lineage>
</organism>
<dbReference type="GO" id="GO:0009977">
    <property type="term" value="F:proton motive force dependent protein transmembrane transporter activity"/>
    <property type="evidence" value="ECO:0007669"/>
    <property type="project" value="TreeGrafter"/>
</dbReference>
<dbReference type="InterPro" id="IPR019820">
    <property type="entry name" value="Sec-indep_translocase_CS"/>
</dbReference>
<comment type="subcellular location">
    <subcellularLocation>
        <location evidence="1">Membrane</location>
        <topology evidence="1">Multi-pass membrane protein</topology>
    </subcellularLocation>
</comment>
<evidence type="ECO:0000256" key="1">
    <source>
        <dbReference type="ARBA" id="ARBA00004141"/>
    </source>
</evidence>
<keyword evidence="3 6" id="KW-0812">Transmembrane</keyword>
<geneLocation type="plastid" evidence="7"/>
<dbReference type="PRINTS" id="PR01840">
    <property type="entry name" value="TATCFAMILY"/>
</dbReference>
<comment type="similarity">
    <text evidence="2">Belongs to the TatC family.</text>
</comment>
<feature type="transmembrane region" description="Helical" evidence="6">
    <location>
        <begin position="35"/>
        <end position="57"/>
    </location>
</feature>
<evidence type="ECO:0000256" key="6">
    <source>
        <dbReference type="SAM" id="Phobius"/>
    </source>
</evidence>
<dbReference type="EMBL" id="LC484192">
    <property type="protein sequence ID" value="BBK20306.1"/>
    <property type="molecule type" value="Genomic_DNA"/>
</dbReference>
<evidence type="ECO:0000256" key="2">
    <source>
        <dbReference type="ARBA" id="ARBA00008882"/>
    </source>
</evidence>
<gene>
    <name evidence="7" type="primary">tatC</name>
    <name evidence="7" type="ORF">CcuCCAP97952_p019</name>
</gene>
<dbReference type="PANTHER" id="PTHR30371">
    <property type="entry name" value="SEC-INDEPENDENT PROTEIN TRANSLOCASE PROTEIN TATC"/>
    <property type="match status" value="1"/>
</dbReference>
<sequence>MGQNKKLLLPYSLNIKQNDAEMSLSDHLEELRQRAFWSVAVLLSSILVCVFSVKSIVKILQEPALGIKFLQFAPGEYFFASIKVAAYTGLLISSPFLIYQVMLFILPGMTKDERKTILPIIFGALTLFLSGLMFGYSVLVPAALNFFINYGSEVVEPFWSFEQYFEFILILLFSTGLAFQLPVIQIMLGLLRIVSGDTMISIWRYVILGSTIVGAVLTPSVDPLTQILMSSIVIILYFLGAGVVLLVEKSRRNVDYNTNF</sequence>
<dbReference type="HAMAP" id="MF_00902">
    <property type="entry name" value="TatC"/>
    <property type="match status" value="1"/>
</dbReference>
<evidence type="ECO:0000256" key="5">
    <source>
        <dbReference type="ARBA" id="ARBA00023136"/>
    </source>
</evidence>
<feature type="transmembrane region" description="Helical" evidence="6">
    <location>
        <begin position="117"/>
        <end position="144"/>
    </location>
</feature>
<keyword evidence="5 6" id="KW-0472">Membrane</keyword>